<dbReference type="InterPro" id="IPR009091">
    <property type="entry name" value="RCC1/BLIP-II"/>
</dbReference>
<dbReference type="SUPFAM" id="SSF50985">
    <property type="entry name" value="RCC1/BLIP-II"/>
    <property type="match status" value="1"/>
</dbReference>
<dbReference type="InterPro" id="IPR053035">
    <property type="entry name" value="Mitochondrial_GEF_domain"/>
</dbReference>
<sequence length="272" mass="29437">MHNPTLVAFTLLRASRQTHRPTFSVLRRHNTTRTLKLVVGERPLLYGWGSRTALPHGTRTAEGMPAEAVLSPSPLFEEGSDRDTLGVITHIAAGWAHSLVAFKSEATGASCIRAVGLNMSGQLGKFYLLVGGNESIRFIPDASSSPPYFRVTSGIGSRSTEGHEEGAVRELPDNAEVMALSCGREHSMILMSLQDGTSALYACGNAMYGQLGLGTSKIDVPGLAARIVYEDVLRRVGGYEGRIGAVACGMDHTVFLTGMRWREGFDWRRWGA</sequence>
<dbReference type="Proteomes" id="UP000268093">
    <property type="component" value="Unassembled WGS sequence"/>
</dbReference>
<dbReference type="GO" id="GO:0070131">
    <property type="term" value="P:positive regulation of mitochondrial translation"/>
    <property type="evidence" value="ECO:0007669"/>
    <property type="project" value="TreeGrafter"/>
</dbReference>
<dbReference type="PANTHER" id="PTHR46337">
    <property type="entry name" value="RCC1-LIKE G EXCHANGING FACTOR-LIKE PROTEIN"/>
    <property type="match status" value="1"/>
</dbReference>
<evidence type="ECO:0008006" key="4">
    <source>
        <dbReference type="Google" id="ProtNLM"/>
    </source>
</evidence>
<organism evidence="2 3">
    <name type="scientific">Jimgerdemannia flammicorona</name>
    <dbReference type="NCBI Taxonomy" id="994334"/>
    <lineage>
        <taxon>Eukaryota</taxon>
        <taxon>Fungi</taxon>
        <taxon>Fungi incertae sedis</taxon>
        <taxon>Mucoromycota</taxon>
        <taxon>Mucoromycotina</taxon>
        <taxon>Endogonomycetes</taxon>
        <taxon>Endogonales</taxon>
        <taxon>Endogonaceae</taxon>
        <taxon>Jimgerdemannia</taxon>
    </lineage>
</organism>
<dbReference type="Gene3D" id="2.130.10.30">
    <property type="entry name" value="Regulator of chromosome condensation 1/beta-lactamase-inhibitor protein II"/>
    <property type="match status" value="1"/>
</dbReference>
<evidence type="ECO:0000256" key="1">
    <source>
        <dbReference type="PROSITE-ProRule" id="PRU00235"/>
    </source>
</evidence>
<protein>
    <recommendedName>
        <fullName evidence="4">Regulator of chromosome condensation 1/beta-lactamase-inhibitor protein II</fullName>
    </recommendedName>
</protein>
<proteinExistence type="predicted"/>
<evidence type="ECO:0000313" key="2">
    <source>
        <dbReference type="EMBL" id="RUO96388.1"/>
    </source>
</evidence>
<feature type="non-terminal residue" evidence="2">
    <location>
        <position position="272"/>
    </location>
</feature>
<keyword evidence="3" id="KW-1185">Reference proteome</keyword>
<dbReference type="Pfam" id="PF00415">
    <property type="entry name" value="RCC1"/>
    <property type="match status" value="1"/>
</dbReference>
<dbReference type="PROSITE" id="PS50012">
    <property type="entry name" value="RCC1_3"/>
    <property type="match status" value="1"/>
</dbReference>
<evidence type="ECO:0000313" key="3">
    <source>
        <dbReference type="Proteomes" id="UP000268093"/>
    </source>
</evidence>
<dbReference type="PANTHER" id="PTHR46337:SF1">
    <property type="entry name" value="RCC1-LIKE G EXCHANGING FACTOR-LIKE PROTEIN"/>
    <property type="match status" value="1"/>
</dbReference>
<dbReference type="AlphaFoldDB" id="A0A433A0X2"/>
<name>A0A433A0X2_9FUNG</name>
<reference evidence="2 3" key="1">
    <citation type="journal article" date="2018" name="New Phytol.">
        <title>Phylogenomics of Endogonaceae and evolution of mycorrhizas within Mucoromycota.</title>
        <authorList>
            <person name="Chang Y."/>
            <person name="Desiro A."/>
            <person name="Na H."/>
            <person name="Sandor L."/>
            <person name="Lipzen A."/>
            <person name="Clum A."/>
            <person name="Barry K."/>
            <person name="Grigoriev I.V."/>
            <person name="Martin F.M."/>
            <person name="Stajich J.E."/>
            <person name="Smith M.E."/>
            <person name="Bonito G."/>
            <person name="Spatafora J.W."/>
        </authorList>
    </citation>
    <scope>NUCLEOTIDE SEQUENCE [LARGE SCALE GENOMIC DNA]</scope>
    <source>
        <strain evidence="2 3">GMNB39</strain>
    </source>
</reference>
<comment type="caution">
    <text evidence="2">The sequence shown here is derived from an EMBL/GenBank/DDBJ whole genome shotgun (WGS) entry which is preliminary data.</text>
</comment>
<gene>
    <name evidence="2" type="ORF">BC936DRAFT_142123</name>
</gene>
<dbReference type="EMBL" id="RBNI01021660">
    <property type="protein sequence ID" value="RUO96388.1"/>
    <property type="molecule type" value="Genomic_DNA"/>
</dbReference>
<feature type="repeat" description="RCC1" evidence="1">
    <location>
        <begin position="198"/>
        <end position="259"/>
    </location>
</feature>
<accession>A0A433A0X2</accession>
<dbReference type="GO" id="GO:0019843">
    <property type="term" value="F:rRNA binding"/>
    <property type="evidence" value="ECO:0007669"/>
    <property type="project" value="TreeGrafter"/>
</dbReference>
<dbReference type="GO" id="GO:0005085">
    <property type="term" value="F:guanyl-nucleotide exchange factor activity"/>
    <property type="evidence" value="ECO:0007669"/>
    <property type="project" value="TreeGrafter"/>
</dbReference>
<dbReference type="InterPro" id="IPR000408">
    <property type="entry name" value="Reg_chr_condens"/>
</dbReference>
<dbReference type="GO" id="GO:0005743">
    <property type="term" value="C:mitochondrial inner membrane"/>
    <property type="evidence" value="ECO:0007669"/>
    <property type="project" value="TreeGrafter"/>
</dbReference>